<dbReference type="Proteomes" id="UP000011715">
    <property type="component" value="Unassembled WGS sequence"/>
</dbReference>
<dbReference type="EMBL" id="ADBL01000018">
    <property type="status" value="NOT_ANNOTATED_CDS"/>
    <property type="molecule type" value="Genomic_DNA"/>
</dbReference>
<evidence type="ECO:0000313" key="3">
    <source>
        <dbReference type="Proteomes" id="UP000011715"/>
    </source>
</evidence>
<reference evidence="1" key="2">
    <citation type="submission" date="2010-05" db="EMBL/GenBank/DDBJ databases">
        <title>The Genome Sequence of Magnaporthe poae strain ATCC 64411.</title>
        <authorList>
            <consortium name="The Broad Institute Genome Sequencing Platform"/>
            <consortium name="Broad Institute Genome Sequencing Center for Infectious Disease"/>
            <person name="Ma L.-J."/>
            <person name="Dead R."/>
            <person name="Young S."/>
            <person name="Zeng Q."/>
            <person name="Koehrsen M."/>
            <person name="Alvarado L."/>
            <person name="Berlin A."/>
            <person name="Chapman S.B."/>
            <person name="Chen Z."/>
            <person name="Freedman E."/>
            <person name="Gellesch M."/>
            <person name="Goldberg J."/>
            <person name="Griggs A."/>
            <person name="Gujja S."/>
            <person name="Heilman E.R."/>
            <person name="Heiman D."/>
            <person name="Hepburn T."/>
            <person name="Howarth C."/>
            <person name="Jen D."/>
            <person name="Larson L."/>
            <person name="Mehta T."/>
            <person name="Neiman D."/>
            <person name="Pearson M."/>
            <person name="Roberts A."/>
            <person name="Saif S."/>
            <person name="Shea T."/>
            <person name="Shenoy N."/>
            <person name="Sisk P."/>
            <person name="Stolte C."/>
            <person name="Sykes S."/>
            <person name="Walk T."/>
            <person name="White J."/>
            <person name="Yandava C."/>
            <person name="Haas B."/>
            <person name="Nusbaum C."/>
            <person name="Birren B."/>
        </authorList>
    </citation>
    <scope>NUCLEOTIDE SEQUENCE</scope>
    <source>
        <strain evidence="1">ATCC 64411</strain>
    </source>
</reference>
<evidence type="ECO:0000313" key="1">
    <source>
        <dbReference type="EMBL" id="KLU80995.1"/>
    </source>
</evidence>
<proteinExistence type="predicted"/>
<reference evidence="1" key="3">
    <citation type="submission" date="2011-03" db="EMBL/GenBank/DDBJ databases">
        <title>Annotation of Magnaporthe poae ATCC 64411.</title>
        <authorList>
            <person name="Ma L.-J."/>
            <person name="Dead R."/>
            <person name="Young S.K."/>
            <person name="Zeng Q."/>
            <person name="Gargeya S."/>
            <person name="Fitzgerald M."/>
            <person name="Haas B."/>
            <person name="Abouelleil A."/>
            <person name="Alvarado L."/>
            <person name="Arachchi H.M."/>
            <person name="Berlin A."/>
            <person name="Brown A."/>
            <person name="Chapman S.B."/>
            <person name="Chen Z."/>
            <person name="Dunbar C."/>
            <person name="Freedman E."/>
            <person name="Gearin G."/>
            <person name="Gellesch M."/>
            <person name="Goldberg J."/>
            <person name="Griggs A."/>
            <person name="Gujja S."/>
            <person name="Heiman D."/>
            <person name="Howarth C."/>
            <person name="Larson L."/>
            <person name="Lui A."/>
            <person name="MacDonald P.J.P."/>
            <person name="Mehta T."/>
            <person name="Montmayeur A."/>
            <person name="Murphy C."/>
            <person name="Neiman D."/>
            <person name="Pearson M."/>
            <person name="Priest M."/>
            <person name="Roberts A."/>
            <person name="Saif S."/>
            <person name="Shea T."/>
            <person name="Shenoy N."/>
            <person name="Sisk P."/>
            <person name="Stolte C."/>
            <person name="Sykes S."/>
            <person name="Yandava C."/>
            <person name="Wortman J."/>
            <person name="Nusbaum C."/>
            <person name="Birren B."/>
        </authorList>
    </citation>
    <scope>NUCLEOTIDE SEQUENCE</scope>
    <source>
        <strain evidence="1">ATCC 64411</strain>
    </source>
</reference>
<reference evidence="3" key="1">
    <citation type="submission" date="2010-05" db="EMBL/GenBank/DDBJ databases">
        <title>The genome sequence of Magnaporthe poae strain ATCC 64411.</title>
        <authorList>
            <person name="Ma L.-J."/>
            <person name="Dead R."/>
            <person name="Young S."/>
            <person name="Zeng Q."/>
            <person name="Koehrsen M."/>
            <person name="Alvarado L."/>
            <person name="Berlin A."/>
            <person name="Chapman S.B."/>
            <person name="Chen Z."/>
            <person name="Freedman E."/>
            <person name="Gellesch M."/>
            <person name="Goldberg J."/>
            <person name="Griggs A."/>
            <person name="Gujja S."/>
            <person name="Heilman E.R."/>
            <person name="Heiman D."/>
            <person name="Hepburn T."/>
            <person name="Howarth C."/>
            <person name="Jen D."/>
            <person name="Larson L."/>
            <person name="Mehta T."/>
            <person name="Neiman D."/>
            <person name="Pearson M."/>
            <person name="Roberts A."/>
            <person name="Saif S."/>
            <person name="Shea T."/>
            <person name="Shenoy N."/>
            <person name="Sisk P."/>
            <person name="Stolte C."/>
            <person name="Sykes S."/>
            <person name="Walk T."/>
            <person name="White J."/>
            <person name="Yandava C."/>
            <person name="Haas B."/>
            <person name="Nusbaum C."/>
            <person name="Birren B."/>
        </authorList>
    </citation>
    <scope>NUCLEOTIDE SEQUENCE [LARGE SCALE GENOMIC DNA]</scope>
    <source>
        <strain evidence="3">ATCC 64411 / 73-15</strain>
    </source>
</reference>
<organism evidence="2 3">
    <name type="scientific">Magnaporthiopsis poae (strain ATCC 64411 / 73-15)</name>
    <name type="common">Kentucky bluegrass fungus</name>
    <name type="synonym">Magnaporthe poae</name>
    <dbReference type="NCBI Taxonomy" id="644358"/>
    <lineage>
        <taxon>Eukaryota</taxon>
        <taxon>Fungi</taxon>
        <taxon>Dikarya</taxon>
        <taxon>Ascomycota</taxon>
        <taxon>Pezizomycotina</taxon>
        <taxon>Sordariomycetes</taxon>
        <taxon>Sordariomycetidae</taxon>
        <taxon>Magnaporthales</taxon>
        <taxon>Magnaporthaceae</taxon>
        <taxon>Magnaporthiopsis</taxon>
    </lineage>
</organism>
<evidence type="ECO:0000313" key="2">
    <source>
        <dbReference type="EnsemblFungi" id="MAPG_00090T0"/>
    </source>
</evidence>
<accession>A0A0C4DK27</accession>
<gene>
    <name evidence="1" type="ORF">MAPG_00090</name>
</gene>
<sequence length="149" mass="16406">MPSPTRAVCFPPFLTQKNTHTPLRHHPSPGSLAGWLTAAGSGWAALGWGLDWVQVFRITSQRVSSGSPDFDLGPMGDQDWLVREISHLLFSTPGRWVGNPERNVQSHSSAAPFPQPLMVCLTGAHLTHSPPLELGDLVIKREEKRRNRG</sequence>
<keyword evidence="3" id="KW-1185">Reference proteome</keyword>
<name>A0A0C4DK27_MAGP6</name>
<dbReference type="EMBL" id="GL876966">
    <property type="protein sequence ID" value="KLU80995.1"/>
    <property type="molecule type" value="Genomic_DNA"/>
</dbReference>
<dbReference type="EnsemblFungi" id="MAPG_00090T0">
    <property type="protein sequence ID" value="MAPG_00090T0"/>
    <property type="gene ID" value="MAPG_00090"/>
</dbReference>
<reference evidence="2" key="5">
    <citation type="submission" date="2015-06" db="UniProtKB">
        <authorList>
            <consortium name="EnsemblFungi"/>
        </authorList>
    </citation>
    <scope>IDENTIFICATION</scope>
    <source>
        <strain evidence="2">ATCC 64411</strain>
    </source>
</reference>
<reference evidence="2" key="4">
    <citation type="journal article" date="2015" name="G3 (Bethesda)">
        <title>Genome sequences of three phytopathogenic species of the Magnaporthaceae family of fungi.</title>
        <authorList>
            <person name="Okagaki L.H."/>
            <person name="Nunes C.C."/>
            <person name="Sailsbery J."/>
            <person name="Clay B."/>
            <person name="Brown D."/>
            <person name="John T."/>
            <person name="Oh Y."/>
            <person name="Young N."/>
            <person name="Fitzgerald M."/>
            <person name="Haas B.J."/>
            <person name="Zeng Q."/>
            <person name="Young S."/>
            <person name="Adiconis X."/>
            <person name="Fan L."/>
            <person name="Levin J.Z."/>
            <person name="Mitchell T.K."/>
            <person name="Okubara P.A."/>
            <person name="Farman M.L."/>
            <person name="Kohn L.M."/>
            <person name="Birren B."/>
            <person name="Ma L.-J."/>
            <person name="Dean R.A."/>
        </authorList>
    </citation>
    <scope>NUCLEOTIDE SEQUENCE</scope>
    <source>
        <strain evidence="2">ATCC 64411 / 73-15</strain>
    </source>
</reference>
<protein>
    <submittedName>
        <fullName evidence="1 2">Uncharacterized protein</fullName>
    </submittedName>
</protein>
<dbReference type="AlphaFoldDB" id="A0A0C4DK27"/>
<dbReference type="VEuPathDB" id="FungiDB:MAPG_00090"/>